<feature type="region of interest" description="Disordered" evidence="1">
    <location>
        <begin position="1"/>
        <end position="23"/>
    </location>
</feature>
<keyword evidence="3" id="KW-1185">Reference proteome</keyword>
<accession>A0A026W9D7</accession>
<proteinExistence type="predicted"/>
<dbReference type="Proteomes" id="UP000053097">
    <property type="component" value="Unassembled WGS sequence"/>
</dbReference>
<evidence type="ECO:0000313" key="2">
    <source>
        <dbReference type="EMBL" id="EZA52645.1"/>
    </source>
</evidence>
<gene>
    <name evidence="2" type="ORF">X777_08128</name>
</gene>
<reference evidence="2 3" key="1">
    <citation type="journal article" date="2014" name="Curr. Biol.">
        <title>The genome of the clonal raider ant Cerapachys biroi.</title>
        <authorList>
            <person name="Oxley P.R."/>
            <person name="Ji L."/>
            <person name="Fetter-Pruneda I."/>
            <person name="McKenzie S.K."/>
            <person name="Li C."/>
            <person name="Hu H."/>
            <person name="Zhang G."/>
            <person name="Kronauer D.J."/>
        </authorList>
    </citation>
    <scope>NUCLEOTIDE SEQUENCE [LARGE SCALE GENOMIC DNA]</scope>
</reference>
<sequence>MFRQWGSRRSNPVPSGGIEGGRNVTLESTRFPVKVGSANRLPVLRSVIICRSDTELAEEIPRREMTVSDWSGKQETSKTSRVLHSNLRRSSSYHEWRRLWRCVP</sequence>
<evidence type="ECO:0000313" key="3">
    <source>
        <dbReference type="Proteomes" id="UP000053097"/>
    </source>
</evidence>
<evidence type="ECO:0000256" key="1">
    <source>
        <dbReference type="SAM" id="MobiDB-lite"/>
    </source>
</evidence>
<dbReference type="AlphaFoldDB" id="A0A026W9D7"/>
<dbReference type="EMBL" id="KK107323">
    <property type="protein sequence ID" value="EZA52645.1"/>
    <property type="molecule type" value="Genomic_DNA"/>
</dbReference>
<organism evidence="2 3">
    <name type="scientific">Ooceraea biroi</name>
    <name type="common">Clonal raider ant</name>
    <name type="synonym">Cerapachys biroi</name>
    <dbReference type="NCBI Taxonomy" id="2015173"/>
    <lineage>
        <taxon>Eukaryota</taxon>
        <taxon>Metazoa</taxon>
        <taxon>Ecdysozoa</taxon>
        <taxon>Arthropoda</taxon>
        <taxon>Hexapoda</taxon>
        <taxon>Insecta</taxon>
        <taxon>Pterygota</taxon>
        <taxon>Neoptera</taxon>
        <taxon>Endopterygota</taxon>
        <taxon>Hymenoptera</taxon>
        <taxon>Apocrita</taxon>
        <taxon>Aculeata</taxon>
        <taxon>Formicoidea</taxon>
        <taxon>Formicidae</taxon>
        <taxon>Dorylinae</taxon>
        <taxon>Ooceraea</taxon>
    </lineage>
</organism>
<protein>
    <submittedName>
        <fullName evidence="2">Uncharacterized protein</fullName>
    </submittedName>
</protein>
<name>A0A026W9D7_OOCBI</name>